<evidence type="ECO:0000259" key="1">
    <source>
        <dbReference type="Pfam" id="PF12704"/>
    </source>
</evidence>
<protein>
    <submittedName>
        <fullName evidence="2">ABC transporter permease</fullName>
    </submittedName>
</protein>
<dbReference type="Pfam" id="PF12704">
    <property type="entry name" value="MacB_PCD"/>
    <property type="match status" value="1"/>
</dbReference>
<name>A0A9D1ESX8_9FIRM</name>
<dbReference type="InterPro" id="IPR025857">
    <property type="entry name" value="MacB_PCD"/>
</dbReference>
<sequence>MSVFCIVLAVLLVSTIFGMADMFVRSQIMKTQAETGNWHIALRGISDEDAAVIAARPDVEAVVPYDVLNFRGDQGYTLNGTETLICGSEEALFTKILSDIIAKGNFPQNDNEAMVSVNAKEMIGLSIGDPIAVSLPDGTELPFIISGFVENTANLMSSDSYGVFITTEKYRAITSGTADGKPSEKNTFFCVRRCML</sequence>
<organism evidence="2 3">
    <name type="scientific">Candidatus Limivivens intestinipullorum</name>
    <dbReference type="NCBI Taxonomy" id="2840858"/>
    <lineage>
        <taxon>Bacteria</taxon>
        <taxon>Bacillati</taxon>
        <taxon>Bacillota</taxon>
        <taxon>Clostridia</taxon>
        <taxon>Lachnospirales</taxon>
        <taxon>Lachnospiraceae</taxon>
        <taxon>Lachnospiraceae incertae sedis</taxon>
        <taxon>Candidatus Limivivens</taxon>
    </lineage>
</organism>
<evidence type="ECO:0000313" key="2">
    <source>
        <dbReference type="EMBL" id="HIS31629.1"/>
    </source>
</evidence>
<dbReference type="Proteomes" id="UP000823935">
    <property type="component" value="Unassembled WGS sequence"/>
</dbReference>
<reference evidence="2" key="1">
    <citation type="submission" date="2020-10" db="EMBL/GenBank/DDBJ databases">
        <authorList>
            <person name="Gilroy R."/>
        </authorList>
    </citation>
    <scope>NUCLEOTIDE SEQUENCE</scope>
    <source>
        <strain evidence="2">CHK190-19873</strain>
    </source>
</reference>
<evidence type="ECO:0000313" key="3">
    <source>
        <dbReference type="Proteomes" id="UP000823935"/>
    </source>
</evidence>
<feature type="domain" description="MacB-like periplasmic core" evidence="1">
    <location>
        <begin position="2"/>
        <end position="173"/>
    </location>
</feature>
<gene>
    <name evidence="2" type="ORF">IAB44_08820</name>
</gene>
<dbReference type="EMBL" id="DVIQ01000047">
    <property type="protein sequence ID" value="HIS31629.1"/>
    <property type="molecule type" value="Genomic_DNA"/>
</dbReference>
<proteinExistence type="predicted"/>
<comment type="caution">
    <text evidence="2">The sequence shown here is derived from an EMBL/GenBank/DDBJ whole genome shotgun (WGS) entry which is preliminary data.</text>
</comment>
<dbReference type="AlphaFoldDB" id="A0A9D1ESX8"/>
<reference evidence="2" key="2">
    <citation type="journal article" date="2021" name="PeerJ">
        <title>Extensive microbial diversity within the chicken gut microbiome revealed by metagenomics and culture.</title>
        <authorList>
            <person name="Gilroy R."/>
            <person name="Ravi A."/>
            <person name="Getino M."/>
            <person name="Pursley I."/>
            <person name="Horton D.L."/>
            <person name="Alikhan N.F."/>
            <person name="Baker D."/>
            <person name="Gharbi K."/>
            <person name="Hall N."/>
            <person name="Watson M."/>
            <person name="Adriaenssens E.M."/>
            <person name="Foster-Nyarko E."/>
            <person name="Jarju S."/>
            <person name="Secka A."/>
            <person name="Antonio M."/>
            <person name="Oren A."/>
            <person name="Chaudhuri R.R."/>
            <person name="La Ragione R."/>
            <person name="Hildebrand F."/>
            <person name="Pallen M.J."/>
        </authorList>
    </citation>
    <scope>NUCLEOTIDE SEQUENCE</scope>
    <source>
        <strain evidence="2">CHK190-19873</strain>
    </source>
</reference>
<accession>A0A9D1ESX8</accession>